<dbReference type="GO" id="GO:0003677">
    <property type="term" value="F:DNA binding"/>
    <property type="evidence" value="ECO:0007669"/>
    <property type="project" value="UniProtKB-KW"/>
</dbReference>
<evidence type="ECO:0000256" key="5">
    <source>
        <dbReference type="ARBA" id="ARBA00023163"/>
    </source>
</evidence>
<proteinExistence type="inferred from homology"/>
<dbReference type="GO" id="GO:0003700">
    <property type="term" value="F:DNA-binding transcription factor activity"/>
    <property type="evidence" value="ECO:0007669"/>
    <property type="project" value="InterPro"/>
</dbReference>
<name>A0A261S2S2_9BORD</name>
<feature type="domain" description="HTH lysR-type" evidence="6">
    <location>
        <begin position="1"/>
        <end position="58"/>
    </location>
</feature>
<dbReference type="EMBL" id="NEVM01000005">
    <property type="protein sequence ID" value="OZI31232.1"/>
    <property type="molecule type" value="Genomic_DNA"/>
</dbReference>
<evidence type="ECO:0000256" key="4">
    <source>
        <dbReference type="ARBA" id="ARBA00023159"/>
    </source>
</evidence>
<dbReference type="InterPro" id="IPR000847">
    <property type="entry name" value="LysR_HTH_N"/>
</dbReference>
<evidence type="ECO:0000259" key="6">
    <source>
        <dbReference type="PROSITE" id="PS50931"/>
    </source>
</evidence>
<keyword evidence="8" id="KW-1185">Reference proteome</keyword>
<evidence type="ECO:0000313" key="8">
    <source>
        <dbReference type="Proteomes" id="UP000216020"/>
    </source>
</evidence>
<dbReference type="PANTHER" id="PTHR30293:SF0">
    <property type="entry name" value="NITROGEN ASSIMILATION REGULATORY PROTEIN NAC"/>
    <property type="match status" value="1"/>
</dbReference>
<dbReference type="FunFam" id="1.10.10.10:FF:000001">
    <property type="entry name" value="LysR family transcriptional regulator"/>
    <property type="match status" value="1"/>
</dbReference>
<dbReference type="SUPFAM" id="SSF46785">
    <property type="entry name" value="Winged helix' DNA-binding domain"/>
    <property type="match status" value="1"/>
</dbReference>
<organism evidence="7 8">
    <name type="scientific">Bordetella genomosp. 10</name>
    <dbReference type="NCBI Taxonomy" id="1416804"/>
    <lineage>
        <taxon>Bacteria</taxon>
        <taxon>Pseudomonadati</taxon>
        <taxon>Pseudomonadota</taxon>
        <taxon>Betaproteobacteria</taxon>
        <taxon>Burkholderiales</taxon>
        <taxon>Alcaligenaceae</taxon>
        <taxon>Bordetella</taxon>
    </lineage>
</organism>
<keyword evidence="2" id="KW-0805">Transcription regulation</keyword>
<dbReference type="GO" id="GO:2000142">
    <property type="term" value="P:regulation of DNA-templated transcription initiation"/>
    <property type="evidence" value="ECO:0007669"/>
    <property type="project" value="TreeGrafter"/>
</dbReference>
<gene>
    <name evidence="7" type="ORF">CAL29_25225</name>
</gene>
<dbReference type="PROSITE" id="PS50931">
    <property type="entry name" value="HTH_LYSR"/>
    <property type="match status" value="1"/>
</dbReference>
<keyword evidence="4" id="KW-0010">Activator</keyword>
<reference evidence="8" key="1">
    <citation type="submission" date="2017-05" db="EMBL/GenBank/DDBJ databases">
        <title>Complete and WGS of Bordetella genogroups.</title>
        <authorList>
            <person name="Spilker T."/>
            <person name="Lipuma J."/>
        </authorList>
    </citation>
    <scope>NUCLEOTIDE SEQUENCE [LARGE SCALE GENOMIC DNA]</scope>
    <source>
        <strain evidence="8">AU16122</strain>
    </source>
</reference>
<keyword evidence="3" id="KW-0238">DNA-binding</keyword>
<dbReference type="InterPro" id="IPR036388">
    <property type="entry name" value="WH-like_DNA-bd_sf"/>
</dbReference>
<comment type="caution">
    <text evidence="7">The sequence shown here is derived from an EMBL/GenBank/DDBJ whole genome shotgun (WGS) entry which is preliminary data.</text>
</comment>
<evidence type="ECO:0000256" key="2">
    <source>
        <dbReference type="ARBA" id="ARBA00023015"/>
    </source>
</evidence>
<dbReference type="RefSeq" id="WP_094855646.1">
    <property type="nucleotide sequence ID" value="NZ_NEVM01000005.1"/>
</dbReference>
<dbReference type="PANTHER" id="PTHR30293">
    <property type="entry name" value="TRANSCRIPTIONAL REGULATORY PROTEIN NAC-RELATED"/>
    <property type="match status" value="1"/>
</dbReference>
<dbReference type="Pfam" id="PF03466">
    <property type="entry name" value="LysR_substrate"/>
    <property type="match status" value="1"/>
</dbReference>
<evidence type="ECO:0000256" key="1">
    <source>
        <dbReference type="ARBA" id="ARBA00009437"/>
    </source>
</evidence>
<dbReference type="SUPFAM" id="SSF53850">
    <property type="entry name" value="Periplasmic binding protein-like II"/>
    <property type="match status" value="1"/>
</dbReference>
<dbReference type="PRINTS" id="PR00039">
    <property type="entry name" value="HTHLYSR"/>
</dbReference>
<protein>
    <submittedName>
        <fullName evidence="7">Transcriptional regulator</fullName>
    </submittedName>
</protein>
<dbReference type="InterPro" id="IPR036390">
    <property type="entry name" value="WH_DNA-bd_sf"/>
</dbReference>
<dbReference type="Gene3D" id="1.10.10.10">
    <property type="entry name" value="Winged helix-like DNA-binding domain superfamily/Winged helix DNA-binding domain"/>
    <property type="match status" value="1"/>
</dbReference>
<sequence>MELRHLRYFVGVCDAGSLLKAANRLHIAQPALGQQISALEEEVGTKLFERSSRGMAPTEAGKVLLEHARAILIDTDRACAAARNVGTVPRGEVALGLPTTVALVATLPILVACRTRLPEVKLKLVEGYSGHLREWLLSGRLDLTLMFGESPEESIQKTLLLDDRLVFVSTAQGKKLPKTLPITALSEEPLVLPSKEHGLRRGIDEACEPRGVELNVIAEIDSLGSAKLAAEAGIGSTILPHAAVAAEVMAGRLQTAIIDSPGFLRRVVCATNTGRTASTGAIAVKRLIWEVLKDMVDSGAWPATWAGGDTRP</sequence>
<comment type="similarity">
    <text evidence="1">Belongs to the LysR transcriptional regulatory family.</text>
</comment>
<evidence type="ECO:0000313" key="7">
    <source>
        <dbReference type="EMBL" id="OZI31232.1"/>
    </source>
</evidence>
<dbReference type="OrthoDB" id="8587114at2"/>
<dbReference type="Pfam" id="PF00126">
    <property type="entry name" value="HTH_1"/>
    <property type="match status" value="1"/>
</dbReference>
<accession>A0A261S2S2</accession>
<dbReference type="Gene3D" id="3.40.190.290">
    <property type="match status" value="1"/>
</dbReference>
<evidence type="ECO:0000256" key="3">
    <source>
        <dbReference type="ARBA" id="ARBA00023125"/>
    </source>
</evidence>
<keyword evidence="5" id="KW-0804">Transcription</keyword>
<dbReference type="AlphaFoldDB" id="A0A261S2S2"/>
<dbReference type="InterPro" id="IPR005119">
    <property type="entry name" value="LysR_subst-bd"/>
</dbReference>
<dbReference type="Proteomes" id="UP000216020">
    <property type="component" value="Unassembled WGS sequence"/>
</dbReference>